<dbReference type="GO" id="GO:0008236">
    <property type="term" value="F:serine-type peptidase activity"/>
    <property type="evidence" value="ECO:0007669"/>
    <property type="project" value="UniProtKB-UniRule"/>
</dbReference>
<gene>
    <name evidence="13" type="ORF">PX52LOC_04308</name>
</gene>
<protein>
    <recommendedName>
        <fullName evidence="7">Tricorn protease homolog</fullName>
        <ecNumber evidence="7">3.4.21.-</ecNumber>
    </recommendedName>
</protein>
<dbReference type="PANTHER" id="PTHR43253:SF1">
    <property type="entry name" value="TRICORN PROTEASE HOMOLOG 2-RELATED"/>
    <property type="match status" value="1"/>
</dbReference>
<evidence type="ECO:0000256" key="8">
    <source>
        <dbReference type="PIRSR" id="PIRSR036421-1"/>
    </source>
</evidence>
<dbReference type="Pfam" id="PF03572">
    <property type="entry name" value="Peptidase_S41"/>
    <property type="match status" value="1"/>
</dbReference>
<dbReference type="OrthoDB" id="269409at2"/>
<dbReference type="EMBL" id="CP042425">
    <property type="protein sequence ID" value="QEL17325.1"/>
    <property type="molecule type" value="Genomic_DNA"/>
</dbReference>
<dbReference type="Gene3D" id="2.120.10.60">
    <property type="entry name" value="Tricorn protease N-terminal domain"/>
    <property type="match status" value="2"/>
</dbReference>
<name>A0A5C1AFH1_9BACT</name>
<dbReference type="EC" id="3.4.21.-" evidence="7"/>
<dbReference type="SMART" id="SM00245">
    <property type="entry name" value="TSPc"/>
    <property type="match status" value="1"/>
</dbReference>
<evidence type="ECO:0000256" key="6">
    <source>
        <dbReference type="ARBA" id="ARBA00022825"/>
    </source>
</evidence>
<comment type="similarity">
    <text evidence="2 7">Belongs to the peptidase S41B family.</text>
</comment>
<dbReference type="Gene3D" id="2.120.10.30">
    <property type="entry name" value="TolB, C-terminal domain"/>
    <property type="match status" value="1"/>
</dbReference>
<sequence length="1085" mass="118817">MLRHLLIAFVALAPTFAVAQDPIRFARTPDISADGKLLAFSYLGDIWTVEAIGGVARPVTMHEAHDLYPCISPDGRQIAFSSNRHGSYDVFVVAVHGGRPKRLTFDSGMDVVNGWTPDGKNIVFSSTRSSNYPIGQDVYTVSVDGGQEKRLNLFEAKEAYFSPTGNHVAFVRGPGLWYRKGYHGSSNDDIWISAADGSNARKLTTFDGQDTSPMWSPDGKKVFYVSETADKPGFANIVVQDVQPDSAALATSLPKALTAHGEDFVRRARISKNGDWIVYECGADLFVVNTHTGQSRKLAIEVHADDKSNTERTVTYTRDATEFALSPDESHAVIVVHGELFLTKVPTGGKATRLTDTTAFDSSPVWSPDGKKIVFTSDRTGVTDLYLLEPDDAENPELTKAHKFKTTRLTDTTEDETGVGFSPKGDLITFLRGGKLWSMKPDGSDAKIVVDDLQVMDYDWSPDGKYLVYAKMDGSFASEIFIKPLDGSHPPRNVTRYATFNGDVTWSNTGGKVAFLSQRRGNYSMHVLSLYKPTADGSTPSRTAEPDWDDIHQRVERVSSTTAEGGSISPDGTQVAFRSLSSGDDLWVAGSDGRSVTRLTTGSQSPHGIRWSKRAGGMIYFLNGMGELRGVRSSGSATPSALSSVFGSSSSEPMRVPFSAKMTINRDEEFQEMYAQSWRTLSDYFYDTKHHGADWKKVRAKYADLVPHVAQREDLYSLISLMLGELNASHLGISGRMPVPDEVTADLGLIFDETFAGPGLKIAEVLKRGPADKRGQNLKAGDVLLSIDRTTLSDKTNLSQLLNNKVGETVLLDVADGKDKRRVEVKAESRVRISDLMYERWVDNNAAQIAKESNGKVGYIHIPSMDEAGLEIFVRSLYSDNFDKEAIVLDVRNNGGGFTHDQVLAYLVGKEHTMFRQRNGGEGWVMRSYDRKWSKPVSLLINNRSYSDAEIFPHAFRSIGLGKVVGQATGGHVIGTYQIRLIDGSSFRVPRTGVFTTKGVNMEKEGVQPDIAVEQSFADWQKGHDTQLTEALKTVQTDVVAWKKAKGMPVAAAEPLVKPATNKPEAPPVAVPPTKASAPAVKTGN</sequence>
<dbReference type="SMART" id="SM00228">
    <property type="entry name" value="PDZ"/>
    <property type="match status" value="1"/>
</dbReference>
<keyword evidence="3 7" id="KW-0963">Cytoplasm</keyword>
<evidence type="ECO:0000313" key="13">
    <source>
        <dbReference type="EMBL" id="QEL17325.1"/>
    </source>
</evidence>
<dbReference type="Pfam" id="PF07676">
    <property type="entry name" value="PD40"/>
    <property type="match status" value="2"/>
</dbReference>
<keyword evidence="14" id="KW-1185">Reference proteome</keyword>
<dbReference type="InterPro" id="IPR012393">
    <property type="entry name" value="Tricorn_protease"/>
</dbReference>
<feature type="active site" description="Nucleophile" evidence="8">
    <location>
        <position position="947"/>
    </location>
</feature>
<dbReference type="Proteomes" id="UP000324974">
    <property type="component" value="Chromosome"/>
</dbReference>
<dbReference type="SUPFAM" id="SSF52096">
    <property type="entry name" value="ClpP/crotonase"/>
    <property type="match status" value="1"/>
</dbReference>
<evidence type="ECO:0000256" key="4">
    <source>
        <dbReference type="ARBA" id="ARBA00022670"/>
    </source>
</evidence>
<dbReference type="PIRSF" id="PIRSF036421">
    <property type="entry name" value="Tricorn_protease"/>
    <property type="match status" value="1"/>
</dbReference>
<feature type="site" description="Transition state stabilizer; via amide nitrogen" evidence="9">
    <location>
        <position position="948"/>
    </location>
</feature>
<feature type="chain" id="PRO_5022831246" description="Tricorn protease homolog" evidence="11">
    <location>
        <begin position="20"/>
        <end position="1085"/>
    </location>
</feature>
<dbReference type="Pfam" id="PF26549">
    <property type="entry name" value="Tricorn_N"/>
    <property type="match status" value="1"/>
</dbReference>
<proteinExistence type="inferred from homology"/>
<evidence type="ECO:0000256" key="11">
    <source>
        <dbReference type="SAM" id="SignalP"/>
    </source>
</evidence>
<dbReference type="InterPro" id="IPR036034">
    <property type="entry name" value="PDZ_sf"/>
</dbReference>
<evidence type="ECO:0000256" key="2">
    <source>
        <dbReference type="ARBA" id="ARBA00008524"/>
    </source>
</evidence>
<dbReference type="GO" id="GO:0005737">
    <property type="term" value="C:cytoplasm"/>
    <property type="evidence" value="ECO:0007669"/>
    <property type="project" value="UniProtKB-SubCell"/>
</dbReference>
<evidence type="ECO:0000256" key="1">
    <source>
        <dbReference type="ARBA" id="ARBA00004496"/>
    </source>
</evidence>
<evidence type="ECO:0000256" key="9">
    <source>
        <dbReference type="PIRSR" id="PIRSR036421-3"/>
    </source>
</evidence>
<evidence type="ECO:0000313" key="14">
    <source>
        <dbReference type="Proteomes" id="UP000324974"/>
    </source>
</evidence>
<dbReference type="AlphaFoldDB" id="A0A5C1AFH1"/>
<accession>A0A5C1AFH1</accession>
<feature type="signal peptide" evidence="11">
    <location>
        <begin position="1"/>
        <end position="19"/>
    </location>
</feature>
<feature type="domain" description="PDZ" evidence="12">
    <location>
        <begin position="736"/>
        <end position="796"/>
    </location>
</feature>
<evidence type="ECO:0000259" key="12">
    <source>
        <dbReference type="PROSITE" id="PS50106"/>
    </source>
</evidence>
<dbReference type="PROSITE" id="PS50106">
    <property type="entry name" value="PDZ"/>
    <property type="match status" value="1"/>
</dbReference>
<comment type="subcellular location">
    <subcellularLocation>
        <location evidence="1 7">Cytoplasm</location>
    </subcellularLocation>
</comment>
<dbReference type="Gene3D" id="3.90.226.10">
    <property type="entry name" value="2-enoyl-CoA Hydratase, Chain A, domain 1"/>
    <property type="match status" value="1"/>
</dbReference>
<keyword evidence="5 7" id="KW-0378">Hydrolase</keyword>
<dbReference type="InterPro" id="IPR011042">
    <property type="entry name" value="6-blade_b-propeller_TolB-like"/>
</dbReference>
<dbReference type="Gene3D" id="3.30.750.44">
    <property type="match status" value="1"/>
</dbReference>
<dbReference type="InterPro" id="IPR001478">
    <property type="entry name" value="PDZ"/>
</dbReference>
<organism evidence="13 14">
    <name type="scientific">Limnoglobus roseus</name>
    <dbReference type="NCBI Taxonomy" id="2598579"/>
    <lineage>
        <taxon>Bacteria</taxon>
        <taxon>Pseudomonadati</taxon>
        <taxon>Planctomycetota</taxon>
        <taxon>Planctomycetia</taxon>
        <taxon>Gemmatales</taxon>
        <taxon>Gemmataceae</taxon>
        <taxon>Limnoglobus</taxon>
    </lineage>
</organism>
<dbReference type="KEGG" id="lrs:PX52LOC_04308"/>
<evidence type="ECO:0000256" key="5">
    <source>
        <dbReference type="ARBA" id="ARBA00022801"/>
    </source>
</evidence>
<dbReference type="Gene3D" id="2.30.42.10">
    <property type="match status" value="1"/>
</dbReference>
<feature type="active site" description="Charge relay system" evidence="8">
    <location>
        <position position="730"/>
    </location>
</feature>
<dbReference type="SUPFAM" id="SSF50156">
    <property type="entry name" value="PDZ domain-like"/>
    <property type="match status" value="1"/>
</dbReference>
<dbReference type="CDD" id="cd07562">
    <property type="entry name" value="Peptidase_S41_TRI"/>
    <property type="match status" value="1"/>
</dbReference>
<dbReference type="GO" id="GO:0006508">
    <property type="term" value="P:proteolysis"/>
    <property type="evidence" value="ECO:0007669"/>
    <property type="project" value="UniProtKB-UniRule"/>
</dbReference>
<dbReference type="InterPro" id="IPR028204">
    <property type="entry name" value="Tricorn_C1"/>
</dbReference>
<reference evidence="14" key="1">
    <citation type="submission" date="2019-08" db="EMBL/GenBank/DDBJ databases">
        <title>Limnoglobus roseus gen. nov., sp. nov., a novel freshwater planctomycete with a giant genome from the family Gemmataceae.</title>
        <authorList>
            <person name="Kulichevskaya I.S."/>
            <person name="Naumoff D.G."/>
            <person name="Miroshnikov K."/>
            <person name="Ivanova A."/>
            <person name="Philippov D.A."/>
            <person name="Hakobyan A."/>
            <person name="Rijpstra I.C."/>
            <person name="Sinninghe Damste J.S."/>
            <person name="Liesack W."/>
            <person name="Dedysh S.N."/>
        </authorList>
    </citation>
    <scope>NUCLEOTIDE SEQUENCE [LARGE SCALE GENOMIC DNA]</scope>
    <source>
        <strain evidence="14">PX52</strain>
    </source>
</reference>
<feature type="region of interest" description="Disordered" evidence="10">
    <location>
        <begin position="1056"/>
        <end position="1085"/>
    </location>
</feature>
<dbReference type="InterPro" id="IPR029045">
    <property type="entry name" value="ClpP/crotonase-like_dom_sf"/>
</dbReference>
<keyword evidence="11" id="KW-0732">Signal</keyword>
<dbReference type="Pfam" id="PF14684">
    <property type="entry name" value="Tricorn_C1"/>
    <property type="match status" value="1"/>
</dbReference>
<evidence type="ECO:0000256" key="7">
    <source>
        <dbReference type="PIRNR" id="PIRNR036421"/>
    </source>
</evidence>
<evidence type="ECO:0000256" key="10">
    <source>
        <dbReference type="SAM" id="MobiDB-lite"/>
    </source>
</evidence>
<feature type="active site" description="Charge relay system" evidence="8">
    <location>
        <position position="1003"/>
    </location>
</feature>
<dbReference type="Pfam" id="PF13180">
    <property type="entry name" value="PDZ_2"/>
    <property type="match status" value="1"/>
</dbReference>
<dbReference type="SUPFAM" id="SSF69304">
    <property type="entry name" value="Tricorn protease N-terminal domain"/>
    <property type="match status" value="2"/>
</dbReference>
<dbReference type="InterPro" id="IPR011659">
    <property type="entry name" value="WD40"/>
</dbReference>
<dbReference type="InterPro" id="IPR005151">
    <property type="entry name" value="Tail-specific_protease"/>
</dbReference>
<keyword evidence="6 7" id="KW-0720">Serine protease</keyword>
<dbReference type="PANTHER" id="PTHR43253">
    <property type="entry name" value="TRICORN PROTEASE HOMOLOG 2-RELATED"/>
    <property type="match status" value="1"/>
</dbReference>
<comment type="function">
    <text evidence="7">Degrades oligopeptides.</text>
</comment>
<evidence type="ECO:0000256" key="3">
    <source>
        <dbReference type="ARBA" id="ARBA00022490"/>
    </source>
</evidence>
<keyword evidence="4 7" id="KW-0645">Protease</keyword>
<dbReference type="RefSeq" id="WP_149111953.1">
    <property type="nucleotide sequence ID" value="NZ_CP042425.1"/>
</dbReference>